<accession>A0A315EA43</accession>
<dbReference type="EMBL" id="NESN01000002">
    <property type="protein sequence ID" value="PUE53959.1"/>
    <property type="molecule type" value="Genomic_DNA"/>
</dbReference>
<proteinExistence type="predicted"/>
<evidence type="ECO:0000313" key="2">
    <source>
        <dbReference type="EMBL" id="PUE53959.1"/>
    </source>
</evidence>
<evidence type="ECO:0000256" key="1">
    <source>
        <dbReference type="SAM" id="Phobius"/>
    </source>
</evidence>
<dbReference type="OrthoDB" id="8911370at2"/>
<keyword evidence="1" id="KW-1133">Transmembrane helix</keyword>
<dbReference type="RefSeq" id="WP_108311967.1">
    <property type="nucleotide sequence ID" value="NZ_NESN01000002.1"/>
</dbReference>
<comment type="caution">
    <text evidence="2">The sequence shown here is derived from an EMBL/GenBank/DDBJ whole genome shotgun (WGS) entry which is preliminary data.</text>
</comment>
<feature type="transmembrane region" description="Helical" evidence="1">
    <location>
        <begin position="42"/>
        <end position="66"/>
    </location>
</feature>
<gene>
    <name evidence="2" type="ORF">B9Z37_05090</name>
</gene>
<feature type="transmembrane region" description="Helical" evidence="1">
    <location>
        <begin position="78"/>
        <end position="98"/>
    </location>
</feature>
<keyword evidence="1" id="KW-0472">Membrane</keyword>
<keyword evidence="3" id="KW-1185">Reference proteome</keyword>
<dbReference type="Proteomes" id="UP000250790">
    <property type="component" value="Unassembled WGS sequence"/>
</dbReference>
<evidence type="ECO:0000313" key="3">
    <source>
        <dbReference type="Proteomes" id="UP000250790"/>
    </source>
</evidence>
<dbReference type="AlphaFoldDB" id="A0A315EA43"/>
<reference evidence="2 3" key="1">
    <citation type="submission" date="2017-04" db="EMBL/GenBank/DDBJ databases">
        <title>Unexpected and diverse lifestyles within the genus Limnohabitans.</title>
        <authorList>
            <person name="Kasalicky V."/>
            <person name="Mehrshad M."/>
            <person name="Andrei S.-A."/>
            <person name="Salcher M."/>
            <person name="Kratochvilova H."/>
            <person name="Simek K."/>
            <person name="Ghai R."/>
        </authorList>
    </citation>
    <scope>NUCLEOTIDE SEQUENCE [LARGE SCALE GENOMIC DNA]</scope>
    <source>
        <strain evidence="2 3">II-B4</strain>
    </source>
</reference>
<keyword evidence="1" id="KW-0812">Transmembrane</keyword>
<sequence length="127" mass="14264">MSRLLLKLLLLPPDLLKMHAHGYADLASEEWERQRCIWKTRLLMAAMGTASGVLGLFLAGVSLLLWSALPVVDGRSAWVMWFLPMALGLFSLACWAWARHIKMPPPFDKLKTQIALDILALRQSPKA</sequence>
<protein>
    <submittedName>
        <fullName evidence="2">Uncharacterized protein</fullName>
    </submittedName>
</protein>
<organism evidence="2 3">
    <name type="scientific">Limnohabitans parvus II-B4</name>
    <dbReference type="NCBI Taxonomy" id="1293052"/>
    <lineage>
        <taxon>Bacteria</taxon>
        <taxon>Pseudomonadati</taxon>
        <taxon>Pseudomonadota</taxon>
        <taxon>Betaproteobacteria</taxon>
        <taxon>Burkholderiales</taxon>
        <taxon>Comamonadaceae</taxon>
        <taxon>Limnohabitans</taxon>
    </lineage>
</organism>
<name>A0A315EA43_9BURK</name>